<reference evidence="2" key="1">
    <citation type="submission" date="2015-01" db="EMBL/GenBank/DDBJ databases">
        <title>Draft genome sequence of Pasteurella multocida isolated from alpaca pneumonia.</title>
        <authorList>
            <person name="Maturrano L."/>
            <person name="Hurtado R."/>
            <person name="Allasi N."/>
            <person name="Juscamayta E."/>
            <person name="Fernandez D."/>
            <person name="Maximiliano J."/>
            <person name="Rimac R."/>
            <person name="Rosadio R."/>
        </authorList>
    </citation>
    <scope>NUCLEOTIDE SEQUENCE</scope>
    <source>
        <strain evidence="2">UNMSM</strain>
    </source>
</reference>
<evidence type="ECO:0000256" key="1">
    <source>
        <dbReference type="PIRNR" id="PIRNR029225"/>
    </source>
</evidence>
<sequence>MNRRDLLLQQMGITQWQLKSPTRLKGVVKINVEEKIRLIIVAEHALTTDSPLLKDILRSLDLDESMCLCLDFERIPHLNTQYPVHYWLLSDNQEEIERLSAFCQPAIAIWQSSAWSQFKHNHHAKRQLWQQMQTTL</sequence>
<comment type="function">
    <text evidence="1">Part of the beta sliding clamp loading complex, which hydrolyzes ATP to load the beta clamp onto primed DNA to form the DNA replication pre-initiation complex. DNA polymerase III is a complex, multichain enzyme responsible for most of the replicative synthesis in bacteria. This DNA polymerase also exhibits 3' to 5' exonuclease activity.</text>
</comment>
<dbReference type="GO" id="GO:0003887">
    <property type="term" value="F:DNA-directed DNA polymerase activity"/>
    <property type="evidence" value="ECO:0007669"/>
    <property type="project" value="UniProtKB-KW"/>
</dbReference>
<dbReference type="Gene3D" id="3.40.50.10220">
    <property type="entry name" value="DNA polymerase III, psi subunit"/>
    <property type="match status" value="1"/>
</dbReference>
<dbReference type="AlphaFoldDB" id="A0A126QEH3"/>
<dbReference type="NCBIfam" id="NF005335">
    <property type="entry name" value="PRK06856.1-1"/>
    <property type="match status" value="1"/>
</dbReference>
<name>A0A126QEH3_PASMD</name>
<keyword evidence="1" id="KW-0239">DNA-directed DNA polymerase</keyword>
<proteinExistence type="predicted"/>
<protein>
    <recommendedName>
        <fullName evidence="1">DNA polymerase III subunit psi</fullName>
    </recommendedName>
</protein>
<dbReference type="Pfam" id="PF03603">
    <property type="entry name" value="DNA_III_psi"/>
    <property type="match status" value="1"/>
</dbReference>
<dbReference type="SUPFAM" id="SSF102220">
    <property type="entry name" value="DNA polymerase III psi subunit"/>
    <property type="match status" value="1"/>
</dbReference>
<dbReference type="GO" id="GO:0008408">
    <property type="term" value="F:3'-5' exonuclease activity"/>
    <property type="evidence" value="ECO:0007669"/>
    <property type="project" value="InterPro"/>
</dbReference>
<gene>
    <name evidence="2" type="primary">hold</name>
</gene>
<keyword evidence="1" id="KW-0548">Nucleotidyltransferase</keyword>
<dbReference type="RefSeq" id="WP_071523445.1">
    <property type="nucleotide sequence ID" value="NZ_JACDXE010000017.1"/>
</dbReference>
<keyword evidence="1" id="KW-0808">Transferase</keyword>
<evidence type="ECO:0000313" key="2">
    <source>
        <dbReference type="EMBL" id="AMK08218.1"/>
    </source>
</evidence>
<dbReference type="InterPro" id="IPR036654">
    <property type="entry name" value="DNA_pol_III_psi_sf"/>
</dbReference>
<organism evidence="2">
    <name type="scientific">Pasteurella multocida</name>
    <dbReference type="NCBI Taxonomy" id="747"/>
    <lineage>
        <taxon>Bacteria</taxon>
        <taxon>Pseudomonadati</taxon>
        <taxon>Pseudomonadota</taxon>
        <taxon>Gammaproteobacteria</taxon>
        <taxon>Pasteurellales</taxon>
        <taxon>Pasteurellaceae</taxon>
        <taxon>Pasteurella</taxon>
    </lineage>
</organism>
<accession>A0A126QEH3</accession>
<dbReference type="GO" id="GO:0006260">
    <property type="term" value="P:DNA replication"/>
    <property type="evidence" value="ECO:0007669"/>
    <property type="project" value="UniProtKB-KW"/>
</dbReference>
<dbReference type="EMBL" id="KP660379">
    <property type="protein sequence ID" value="AMK08218.1"/>
    <property type="molecule type" value="Genomic_DNA"/>
</dbReference>
<keyword evidence="1" id="KW-0235">DNA replication</keyword>
<dbReference type="InterPro" id="IPR004615">
    <property type="entry name" value="DNA_pol_III_psi"/>
</dbReference>
<dbReference type="PIRSF" id="PIRSF029225">
    <property type="entry name" value="DNA_pol_III_psi"/>
    <property type="match status" value="1"/>
</dbReference>